<comment type="caution">
    <text evidence="2">The sequence shown here is derived from an EMBL/GenBank/DDBJ whole genome shotgun (WGS) entry which is preliminary data.</text>
</comment>
<name>A0ABD2PQC3_9PLAT</name>
<feature type="non-terminal residue" evidence="2">
    <location>
        <position position="76"/>
    </location>
</feature>
<gene>
    <name evidence="2" type="ORF">Ciccas_011743</name>
</gene>
<dbReference type="AlphaFoldDB" id="A0ABD2PQC3"/>
<keyword evidence="1" id="KW-0812">Transmembrane</keyword>
<feature type="transmembrane region" description="Helical" evidence="1">
    <location>
        <begin position="38"/>
        <end position="62"/>
    </location>
</feature>
<evidence type="ECO:0000313" key="2">
    <source>
        <dbReference type="EMBL" id="KAL3309706.1"/>
    </source>
</evidence>
<accession>A0ABD2PQC3</accession>
<dbReference type="EMBL" id="JBJKFK010003620">
    <property type="protein sequence ID" value="KAL3309706.1"/>
    <property type="molecule type" value="Genomic_DNA"/>
</dbReference>
<keyword evidence="1" id="KW-1133">Transmembrane helix</keyword>
<organism evidence="2 3">
    <name type="scientific">Cichlidogyrus casuarinus</name>
    <dbReference type="NCBI Taxonomy" id="1844966"/>
    <lineage>
        <taxon>Eukaryota</taxon>
        <taxon>Metazoa</taxon>
        <taxon>Spiralia</taxon>
        <taxon>Lophotrochozoa</taxon>
        <taxon>Platyhelminthes</taxon>
        <taxon>Monogenea</taxon>
        <taxon>Monopisthocotylea</taxon>
        <taxon>Dactylogyridea</taxon>
        <taxon>Ancyrocephalidae</taxon>
        <taxon>Cichlidogyrus</taxon>
    </lineage>
</organism>
<keyword evidence="1" id="KW-0472">Membrane</keyword>
<dbReference type="Proteomes" id="UP001626550">
    <property type="component" value="Unassembled WGS sequence"/>
</dbReference>
<evidence type="ECO:0000256" key="1">
    <source>
        <dbReference type="SAM" id="Phobius"/>
    </source>
</evidence>
<proteinExistence type="predicted"/>
<protein>
    <submittedName>
        <fullName evidence="2">Uncharacterized protein</fullName>
    </submittedName>
</protein>
<sequence length="76" mass="8282">MDFILAALFLAATILVAIILLHDLLKEFSKVSITSKQSFIRLILVAITTIVLLVAFILYLTLSTGKVSYILATIGT</sequence>
<evidence type="ECO:0000313" key="3">
    <source>
        <dbReference type="Proteomes" id="UP001626550"/>
    </source>
</evidence>
<keyword evidence="3" id="KW-1185">Reference proteome</keyword>
<reference evidence="2 3" key="1">
    <citation type="submission" date="2024-11" db="EMBL/GenBank/DDBJ databases">
        <title>Adaptive evolution of stress response genes in parasites aligns with host niche diversity.</title>
        <authorList>
            <person name="Hahn C."/>
            <person name="Resl P."/>
        </authorList>
    </citation>
    <scope>NUCLEOTIDE SEQUENCE [LARGE SCALE GENOMIC DNA]</scope>
    <source>
        <strain evidence="2">EGGRZ-B1_66</strain>
        <tissue evidence="2">Body</tissue>
    </source>
</reference>
<feature type="transmembrane region" description="Helical" evidence="1">
    <location>
        <begin position="6"/>
        <end position="26"/>
    </location>
</feature>